<feature type="compositionally biased region" description="Pro residues" evidence="1">
    <location>
        <begin position="81"/>
        <end position="99"/>
    </location>
</feature>
<name>A0A914X4E5_9BILA</name>
<reference evidence="3" key="1">
    <citation type="submission" date="2022-11" db="UniProtKB">
        <authorList>
            <consortium name="WormBaseParasite"/>
        </authorList>
    </citation>
    <scope>IDENTIFICATION</scope>
</reference>
<evidence type="ECO:0000313" key="3">
    <source>
        <dbReference type="WBParaSite" id="PSAMB.scaffold6440size9487.g28532.t1"/>
    </source>
</evidence>
<feature type="compositionally biased region" description="Basic and acidic residues" evidence="1">
    <location>
        <begin position="11"/>
        <end position="21"/>
    </location>
</feature>
<feature type="region of interest" description="Disordered" evidence="1">
    <location>
        <begin position="1"/>
        <end position="30"/>
    </location>
</feature>
<organism evidence="2 3">
    <name type="scientific">Plectus sambesii</name>
    <dbReference type="NCBI Taxonomy" id="2011161"/>
    <lineage>
        <taxon>Eukaryota</taxon>
        <taxon>Metazoa</taxon>
        <taxon>Ecdysozoa</taxon>
        <taxon>Nematoda</taxon>
        <taxon>Chromadorea</taxon>
        <taxon>Plectida</taxon>
        <taxon>Plectina</taxon>
        <taxon>Plectoidea</taxon>
        <taxon>Plectidae</taxon>
        <taxon>Plectus</taxon>
    </lineage>
</organism>
<evidence type="ECO:0000256" key="1">
    <source>
        <dbReference type="SAM" id="MobiDB-lite"/>
    </source>
</evidence>
<protein>
    <submittedName>
        <fullName evidence="3">Uncharacterized protein</fullName>
    </submittedName>
</protein>
<evidence type="ECO:0000313" key="2">
    <source>
        <dbReference type="Proteomes" id="UP000887566"/>
    </source>
</evidence>
<dbReference type="WBParaSite" id="PSAMB.scaffold6440size9487.g28532.t1">
    <property type="protein sequence ID" value="PSAMB.scaffold6440size9487.g28532.t1"/>
    <property type="gene ID" value="PSAMB.scaffold6440size9487.g28532"/>
</dbReference>
<dbReference type="AlphaFoldDB" id="A0A914X4E5"/>
<sequence length="106" mass="11550">MGPLPSIGRRRLVDGGGRAEDSFLPTPPPGQPFYFRAGDRPSQSITLLASFWRDLAISGRRRVGADRDRRRRLGAIFEPPSVRPPLPPSSPPPPPPSPSPLVIHSL</sequence>
<keyword evidence="2" id="KW-1185">Reference proteome</keyword>
<dbReference type="Proteomes" id="UP000887566">
    <property type="component" value="Unplaced"/>
</dbReference>
<proteinExistence type="predicted"/>
<feature type="region of interest" description="Disordered" evidence="1">
    <location>
        <begin position="61"/>
        <end position="106"/>
    </location>
</feature>
<accession>A0A914X4E5</accession>